<dbReference type="Pfam" id="PF26410">
    <property type="entry name" value="GH5_mannosidase"/>
    <property type="match status" value="1"/>
</dbReference>
<dbReference type="Gene3D" id="3.20.20.80">
    <property type="entry name" value="Glycosidases"/>
    <property type="match status" value="1"/>
</dbReference>
<comment type="subcellular location">
    <subcellularLocation>
        <location evidence="2">Secreted</location>
    </subcellularLocation>
</comment>
<evidence type="ECO:0000313" key="12">
    <source>
        <dbReference type="Proteomes" id="UP000054549"/>
    </source>
</evidence>
<reference evidence="11 12" key="1">
    <citation type="submission" date="2014-04" db="EMBL/GenBank/DDBJ databases">
        <title>Evolutionary Origins and Diversification of the Mycorrhizal Mutualists.</title>
        <authorList>
            <consortium name="DOE Joint Genome Institute"/>
            <consortium name="Mycorrhizal Genomics Consortium"/>
            <person name="Kohler A."/>
            <person name="Kuo A."/>
            <person name="Nagy L.G."/>
            <person name="Floudas D."/>
            <person name="Copeland A."/>
            <person name="Barry K.W."/>
            <person name="Cichocki N."/>
            <person name="Veneault-Fourrey C."/>
            <person name="LaButti K."/>
            <person name="Lindquist E.A."/>
            <person name="Lipzen A."/>
            <person name="Lundell T."/>
            <person name="Morin E."/>
            <person name="Murat C."/>
            <person name="Riley R."/>
            <person name="Ohm R."/>
            <person name="Sun H."/>
            <person name="Tunlid A."/>
            <person name="Henrissat B."/>
            <person name="Grigoriev I.V."/>
            <person name="Hibbett D.S."/>
            <person name="Martin F."/>
        </authorList>
    </citation>
    <scope>NUCLEOTIDE SEQUENCE [LARGE SCALE GENOMIC DNA]</scope>
    <source>
        <strain evidence="11 12">Koide BX008</strain>
    </source>
</reference>
<feature type="chain" id="PRO_5002158757" description="mannan endo-1,4-beta-mannosidase" evidence="9">
    <location>
        <begin position="20"/>
        <end position="563"/>
    </location>
</feature>
<keyword evidence="5" id="KW-0964">Secreted</keyword>
<dbReference type="InParanoid" id="A0A0C2XKX9"/>
<keyword evidence="8" id="KW-0326">Glycosidase</keyword>
<dbReference type="InterPro" id="IPR017853">
    <property type="entry name" value="GH"/>
</dbReference>
<evidence type="ECO:0000259" key="10">
    <source>
        <dbReference type="Pfam" id="PF26410"/>
    </source>
</evidence>
<accession>A0A0C2XKX9</accession>
<dbReference type="Proteomes" id="UP000054549">
    <property type="component" value="Unassembled WGS sequence"/>
</dbReference>
<evidence type="ECO:0000313" key="11">
    <source>
        <dbReference type="EMBL" id="KIL69743.1"/>
    </source>
</evidence>
<protein>
    <recommendedName>
        <fullName evidence="4">mannan endo-1,4-beta-mannosidase</fullName>
        <ecNumber evidence="4">3.2.1.78</ecNumber>
    </recommendedName>
</protein>
<keyword evidence="6 9" id="KW-0732">Signal</keyword>
<evidence type="ECO:0000256" key="4">
    <source>
        <dbReference type="ARBA" id="ARBA00012706"/>
    </source>
</evidence>
<organism evidence="11 12">
    <name type="scientific">Amanita muscaria (strain Koide BX008)</name>
    <dbReference type="NCBI Taxonomy" id="946122"/>
    <lineage>
        <taxon>Eukaryota</taxon>
        <taxon>Fungi</taxon>
        <taxon>Dikarya</taxon>
        <taxon>Basidiomycota</taxon>
        <taxon>Agaricomycotina</taxon>
        <taxon>Agaricomycetes</taxon>
        <taxon>Agaricomycetidae</taxon>
        <taxon>Agaricales</taxon>
        <taxon>Pluteineae</taxon>
        <taxon>Amanitaceae</taxon>
        <taxon>Amanita</taxon>
    </lineage>
</organism>
<dbReference type="GO" id="GO:0005576">
    <property type="term" value="C:extracellular region"/>
    <property type="evidence" value="ECO:0007669"/>
    <property type="project" value="UniProtKB-SubCell"/>
</dbReference>
<dbReference type="STRING" id="946122.A0A0C2XKX9"/>
<dbReference type="SUPFAM" id="SSF51445">
    <property type="entry name" value="(Trans)glycosidases"/>
    <property type="match status" value="1"/>
</dbReference>
<dbReference type="AlphaFoldDB" id="A0A0C2XKX9"/>
<evidence type="ECO:0000256" key="3">
    <source>
        <dbReference type="ARBA" id="ARBA00005641"/>
    </source>
</evidence>
<evidence type="ECO:0000256" key="2">
    <source>
        <dbReference type="ARBA" id="ARBA00004613"/>
    </source>
</evidence>
<gene>
    <name evidence="11" type="ORF">M378DRAFT_7559</name>
</gene>
<name>A0A0C2XKX9_AMAMK</name>
<dbReference type="EMBL" id="KN818225">
    <property type="protein sequence ID" value="KIL69743.1"/>
    <property type="molecule type" value="Genomic_DNA"/>
</dbReference>
<feature type="domain" description="Glycoside hydrolase family 5" evidence="10">
    <location>
        <begin position="31"/>
        <end position="290"/>
    </location>
</feature>
<keyword evidence="7 11" id="KW-0378">Hydrolase</keyword>
<evidence type="ECO:0000256" key="5">
    <source>
        <dbReference type="ARBA" id="ARBA00022525"/>
    </source>
</evidence>
<evidence type="ECO:0000256" key="1">
    <source>
        <dbReference type="ARBA" id="ARBA00001678"/>
    </source>
</evidence>
<comment type="catalytic activity">
    <reaction evidence="1">
        <text>Random hydrolysis of (1-&gt;4)-beta-D-mannosidic linkages in mannans, galactomannans and glucomannans.</text>
        <dbReference type="EC" id="3.2.1.78"/>
    </reaction>
</comment>
<evidence type="ECO:0000256" key="9">
    <source>
        <dbReference type="SAM" id="SignalP"/>
    </source>
</evidence>
<dbReference type="EC" id="3.2.1.78" evidence="4"/>
<comment type="similarity">
    <text evidence="3">Belongs to the glycosyl hydrolase 5 (cellulase A) family.</text>
</comment>
<proteinExistence type="inferred from homology"/>
<keyword evidence="12" id="KW-1185">Reference proteome</keyword>
<dbReference type="PANTHER" id="PTHR31451:SF39">
    <property type="entry name" value="MANNAN ENDO-1,4-BETA-MANNOSIDASE 1"/>
    <property type="match status" value="1"/>
</dbReference>
<dbReference type="GO" id="GO:0046355">
    <property type="term" value="P:mannan catabolic process"/>
    <property type="evidence" value="ECO:0007669"/>
    <property type="project" value="UniProtKB-ARBA"/>
</dbReference>
<dbReference type="OrthoDB" id="406631at2759"/>
<evidence type="ECO:0000256" key="8">
    <source>
        <dbReference type="ARBA" id="ARBA00023295"/>
    </source>
</evidence>
<feature type="signal peptide" evidence="9">
    <location>
        <begin position="1"/>
        <end position="19"/>
    </location>
</feature>
<sequence length="563" mass="61532">MRCFPALLASLVVLQVASAERLSKRHNTNPFVTTSSNGRFLFNGTEFPLIGTTAYWLPTLASPDDIDFTLGNISQAGFNAVRIWAFNDVPTIPENGTWFQHINSNGTLTINNGTNGLQKLDTVVQLAEKHRLFLILSLTNNWNPLPNDSIVNYPINFTTRDTTNSTNTTTLPRNFLSNQYGGMDVYVRQLTHSQEHDQFYLNASLVNAFKNYTTQIASRYKNSPYVLAWEVANDPRCNSSLSASNTCNTTTVTFWHSDVAQHVQQVDPNHLVSSGSSGFLCADCPKLFQNKTSPPQPSASPIARRRFTKPLTKKALLQERKEILKKRRAAAIAKRTPADGIRVRGRWVATPTRRQAEESGIGSAFNGVTGVDSEDILSIPQIGFGSYQLFPDQFNYGLVEPNGPHTFNESLAVGLDWISRQAQASARTGKPIVNTGFGLVTQNNSQVFVPFNSTIAPFGPTSTAQQQPFGVTDTQRDQAYLQWIQASLSSGLAGIIHYQWGQSGLTPQAGTPITPVTTSTPITPAQNQTGVTPNDGYSVQGAGEASFAQVIQQAVQAFGKPPS</sequence>
<dbReference type="InterPro" id="IPR045053">
    <property type="entry name" value="MAN-like"/>
</dbReference>
<dbReference type="HOGENOM" id="CLU_031603_3_0_1"/>
<evidence type="ECO:0000256" key="6">
    <source>
        <dbReference type="ARBA" id="ARBA00022729"/>
    </source>
</evidence>
<dbReference type="InterPro" id="IPR001547">
    <property type="entry name" value="Glyco_hydro_5"/>
</dbReference>
<evidence type="ECO:0000256" key="7">
    <source>
        <dbReference type="ARBA" id="ARBA00022801"/>
    </source>
</evidence>
<dbReference type="GO" id="GO:0016985">
    <property type="term" value="F:mannan endo-1,4-beta-mannosidase activity"/>
    <property type="evidence" value="ECO:0007669"/>
    <property type="project" value="UniProtKB-EC"/>
</dbReference>
<dbReference type="PANTHER" id="PTHR31451">
    <property type="match status" value="1"/>
</dbReference>